<protein>
    <submittedName>
        <fullName evidence="8">Pilus assembly protein</fullName>
    </submittedName>
</protein>
<keyword evidence="5 6" id="KW-0472">Membrane</keyword>
<dbReference type="PANTHER" id="PTHR35007">
    <property type="entry name" value="INTEGRAL MEMBRANE PROTEIN-RELATED"/>
    <property type="match status" value="1"/>
</dbReference>
<name>A0A410GAC3_9BURK</name>
<dbReference type="PANTHER" id="PTHR35007:SF1">
    <property type="entry name" value="PILUS ASSEMBLY PROTEIN"/>
    <property type="match status" value="1"/>
</dbReference>
<feature type="transmembrane region" description="Helical" evidence="6">
    <location>
        <begin position="222"/>
        <end position="241"/>
    </location>
</feature>
<reference evidence="8 9" key="1">
    <citation type="submission" date="2017-08" db="EMBL/GenBank/DDBJ databases">
        <authorList>
            <person name="Park S.-J."/>
            <person name="Kim H."/>
        </authorList>
    </citation>
    <scope>NUCLEOTIDE SEQUENCE [LARGE SCALE GENOMIC DNA]</scope>
    <source>
        <strain evidence="9">ye3</strain>
    </source>
</reference>
<dbReference type="GO" id="GO:0005886">
    <property type="term" value="C:plasma membrane"/>
    <property type="evidence" value="ECO:0007669"/>
    <property type="project" value="UniProtKB-SubCell"/>
</dbReference>
<keyword evidence="2" id="KW-1003">Cell membrane</keyword>
<dbReference type="AlphaFoldDB" id="A0A410GAC3"/>
<feature type="transmembrane region" description="Helical" evidence="6">
    <location>
        <begin position="76"/>
        <end position="95"/>
    </location>
</feature>
<keyword evidence="3 6" id="KW-0812">Transmembrane</keyword>
<evidence type="ECO:0000256" key="2">
    <source>
        <dbReference type="ARBA" id="ARBA00022475"/>
    </source>
</evidence>
<dbReference type="Pfam" id="PF00482">
    <property type="entry name" value="T2SSF"/>
    <property type="match status" value="1"/>
</dbReference>
<dbReference type="RefSeq" id="WP_128354300.1">
    <property type="nucleotide sequence ID" value="NZ_CP022987.1"/>
</dbReference>
<feature type="domain" description="Type II secretion system protein GspF" evidence="7">
    <location>
        <begin position="115"/>
        <end position="238"/>
    </location>
</feature>
<dbReference type="Proteomes" id="UP000283474">
    <property type="component" value="Chromosome"/>
</dbReference>
<dbReference type="InterPro" id="IPR018076">
    <property type="entry name" value="T2SS_GspF_dom"/>
</dbReference>
<feature type="transmembrane region" description="Helical" evidence="6">
    <location>
        <begin position="6"/>
        <end position="25"/>
    </location>
</feature>
<proteinExistence type="predicted"/>
<dbReference type="KEGG" id="pus:CKA81_04965"/>
<accession>A0A410GAC3</accession>
<evidence type="ECO:0000256" key="3">
    <source>
        <dbReference type="ARBA" id="ARBA00022692"/>
    </source>
</evidence>
<feature type="transmembrane region" description="Helical" evidence="6">
    <location>
        <begin position="253"/>
        <end position="277"/>
    </location>
</feature>
<organism evidence="8 9">
    <name type="scientific">Pollutimonas thiosulfatoxidans</name>
    <dbReference type="NCBI Taxonomy" id="2028345"/>
    <lineage>
        <taxon>Bacteria</taxon>
        <taxon>Pseudomonadati</taxon>
        <taxon>Pseudomonadota</taxon>
        <taxon>Betaproteobacteria</taxon>
        <taxon>Burkholderiales</taxon>
        <taxon>Alcaligenaceae</taxon>
        <taxon>Pollutimonas</taxon>
    </lineage>
</organism>
<evidence type="ECO:0000313" key="9">
    <source>
        <dbReference type="Proteomes" id="UP000283474"/>
    </source>
</evidence>
<dbReference type="Gene3D" id="1.20.81.30">
    <property type="entry name" value="Type II secretion system (T2SS), domain F"/>
    <property type="match status" value="1"/>
</dbReference>
<evidence type="ECO:0000256" key="4">
    <source>
        <dbReference type="ARBA" id="ARBA00022989"/>
    </source>
</evidence>
<dbReference type="InterPro" id="IPR042094">
    <property type="entry name" value="T2SS_GspF_sf"/>
</dbReference>
<dbReference type="EMBL" id="CP022987">
    <property type="protein sequence ID" value="QAA93258.1"/>
    <property type="molecule type" value="Genomic_DNA"/>
</dbReference>
<feature type="transmembrane region" description="Helical" evidence="6">
    <location>
        <begin position="46"/>
        <end position="70"/>
    </location>
</feature>
<sequence>MDLIALSFAAVTGTIIVWFVLRHAGQGYRHYRQVLTSQAVDRLNDFFVFLDPAQLWVANLVACMVLALASYVLTEAILLTAATAIAALLAPQYVLRSVRRRRGQRFDEQLPDLLMALASALRAGSGLQSALRHIVAQSPAPLAQEFGFMLRQQRMGVAFDQALADLYGRMPSEGTSLVVSSLTIAAHSGGGLAEALERIAATLRARLHLLGRVHALTSQGRLQAWVMACLPLLLAVVLQRLDPESMQSLWSTPAGWAVIALIALLETVGIVLILRIVNIQV</sequence>
<gene>
    <name evidence="8" type="ORF">CKA81_04965</name>
</gene>
<evidence type="ECO:0000256" key="5">
    <source>
        <dbReference type="ARBA" id="ARBA00023136"/>
    </source>
</evidence>
<evidence type="ECO:0000259" key="7">
    <source>
        <dbReference type="Pfam" id="PF00482"/>
    </source>
</evidence>
<dbReference type="OrthoDB" id="597333at2"/>
<keyword evidence="4 6" id="KW-1133">Transmembrane helix</keyword>
<evidence type="ECO:0000256" key="1">
    <source>
        <dbReference type="ARBA" id="ARBA00004651"/>
    </source>
</evidence>
<keyword evidence="9" id="KW-1185">Reference proteome</keyword>
<evidence type="ECO:0000256" key="6">
    <source>
        <dbReference type="SAM" id="Phobius"/>
    </source>
</evidence>
<comment type="subcellular location">
    <subcellularLocation>
        <location evidence="1">Cell membrane</location>
        <topology evidence="1">Multi-pass membrane protein</topology>
    </subcellularLocation>
</comment>
<evidence type="ECO:0000313" key="8">
    <source>
        <dbReference type="EMBL" id="QAA93258.1"/>
    </source>
</evidence>